<evidence type="ECO:0000313" key="1">
    <source>
        <dbReference type="EMBL" id="GGA69775.1"/>
    </source>
</evidence>
<dbReference type="SUPFAM" id="SSF53850">
    <property type="entry name" value="Periplasmic binding protein-like II"/>
    <property type="match status" value="1"/>
</dbReference>
<dbReference type="Proteomes" id="UP000619743">
    <property type="component" value="Unassembled WGS sequence"/>
</dbReference>
<evidence type="ECO:0000313" key="2">
    <source>
        <dbReference type="Proteomes" id="UP000619743"/>
    </source>
</evidence>
<dbReference type="AlphaFoldDB" id="A0A8J2U3H0"/>
<protein>
    <recommendedName>
        <fullName evidence="3">Transporter substrate-binding domain-containing protein</fullName>
    </recommendedName>
</protein>
<organism evidence="1 2">
    <name type="scientific">Neiella marina</name>
    <dbReference type="NCBI Taxonomy" id="508461"/>
    <lineage>
        <taxon>Bacteria</taxon>
        <taxon>Pseudomonadati</taxon>
        <taxon>Pseudomonadota</taxon>
        <taxon>Gammaproteobacteria</taxon>
        <taxon>Alteromonadales</taxon>
        <taxon>Echinimonadaceae</taxon>
        <taxon>Neiella</taxon>
    </lineage>
</organism>
<comment type="caution">
    <text evidence="1">The sequence shown here is derived from an EMBL/GenBank/DDBJ whole genome shotgun (WGS) entry which is preliminary data.</text>
</comment>
<gene>
    <name evidence="1" type="ORF">GCM10011369_09290</name>
</gene>
<accession>A0A8J2U3H0</accession>
<reference evidence="2" key="1">
    <citation type="journal article" date="2019" name="Int. J. Syst. Evol. Microbiol.">
        <title>The Global Catalogue of Microorganisms (GCM) 10K type strain sequencing project: providing services to taxonomists for standard genome sequencing and annotation.</title>
        <authorList>
            <consortium name="The Broad Institute Genomics Platform"/>
            <consortium name="The Broad Institute Genome Sequencing Center for Infectious Disease"/>
            <person name="Wu L."/>
            <person name="Ma J."/>
        </authorList>
    </citation>
    <scope>NUCLEOTIDE SEQUENCE [LARGE SCALE GENOMIC DNA]</scope>
    <source>
        <strain evidence="2">CGMCC 1.10130</strain>
    </source>
</reference>
<dbReference type="EMBL" id="BMDX01000003">
    <property type="protein sequence ID" value="GGA69775.1"/>
    <property type="molecule type" value="Genomic_DNA"/>
</dbReference>
<sequence length="256" mass="28950">MFSLLKLALSKTDTSFCYQQMELVVTEARKSALIGSNQLSVQWASAGSSADTYADPIKQPIFLGLTGFRLLVIRNGEQHRFDQITNAKGLKAMKVGQGLFWGDTQILERAGFQVVTSTQARRLWKMLASKRFDYIALGAHEPWKDIALRPELNLAVERNLLLVYPSVLYFYVSPEHHQLGQLIADGMRMALADGSYQQLLYQSEMIQSLLTHANITERRQIRIDDAQLFDLLPPGYDMRLPEFLKQPATTASDNSH</sequence>
<evidence type="ECO:0008006" key="3">
    <source>
        <dbReference type="Google" id="ProtNLM"/>
    </source>
</evidence>
<name>A0A8J2U3H0_9GAMM</name>
<keyword evidence="2" id="KW-1185">Reference proteome</keyword>
<proteinExistence type="predicted"/>